<dbReference type="GO" id="GO:0005737">
    <property type="term" value="C:cytoplasm"/>
    <property type="evidence" value="ECO:0007669"/>
    <property type="project" value="TreeGrafter"/>
</dbReference>
<dbReference type="SMART" id="SM00360">
    <property type="entry name" value="RRM"/>
    <property type="match status" value="3"/>
</dbReference>
<feature type="compositionally biased region" description="Low complexity" evidence="3">
    <location>
        <begin position="1"/>
        <end position="10"/>
    </location>
</feature>
<feature type="compositionally biased region" description="Low complexity" evidence="3">
    <location>
        <begin position="458"/>
        <end position="472"/>
    </location>
</feature>
<evidence type="ECO:0000313" key="5">
    <source>
        <dbReference type="EMBL" id="CRK96705.1"/>
    </source>
</evidence>
<feature type="region of interest" description="Disordered" evidence="3">
    <location>
        <begin position="1"/>
        <end position="42"/>
    </location>
</feature>
<feature type="domain" description="RRM" evidence="4">
    <location>
        <begin position="487"/>
        <end position="556"/>
    </location>
</feature>
<dbReference type="STRING" id="568069.A0A1J1IE31"/>
<protein>
    <submittedName>
        <fullName evidence="5">CLUMA_CG009891, isoform A</fullName>
    </submittedName>
</protein>
<feature type="domain" description="RRM" evidence="4">
    <location>
        <begin position="45"/>
        <end position="119"/>
    </location>
</feature>
<dbReference type="PROSITE" id="PS50102">
    <property type="entry name" value="RRM"/>
    <property type="match status" value="3"/>
</dbReference>
<evidence type="ECO:0000256" key="2">
    <source>
        <dbReference type="PROSITE-ProRule" id="PRU00176"/>
    </source>
</evidence>
<evidence type="ECO:0000256" key="1">
    <source>
        <dbReference type="ARBA" id="ARBA00022884"/>
    </source>
</evidence>
<keyword evidence="1 2" id="KW-0694">RNA-binding</keyword>
<reference evidence="5 6" key="1">
    <citation type="submission" date="2015-04" db="EMBL/GenBank/DDBJ databases">
        <authorList>
            <person name="Syromyatnikov M.Y."/>
            <person name="Popov V.N."/>
        </authorList>
    </citation>
    <scope>NUCLEOTIDE SEQUENCE [LARGE SCALE GENOMIC DNA]</scope>
</reference>
<proteinExistence type="predicted"/>
<dbReference type="InterPro" id="IPR012677">
    <property type="entry name" value="Nucleotide-bd_a/b_plait_sf"/>
</dbReference>
<dbReference type="Gene3D" id="3.30.70.330">
    <property type="match status" value="3"/>
</dbReference>
<evidence type="ECO:0000259" key="4">
    <source>
        <dbReference type="PROSITE" id="PS50102"/>
    </source>
</evidence>
<dbReference type="OrthoDB" id="610462at2759"/>
<dbReference type="AlphaFoldDB" id="A0A1J1IE31"/>
<dbReference type="GO" id="GO:0005634">
    <property type="term" value="C:nucleus"/>
    <property type="evidence" value="ECO:0007669"/>
    <property type="project" value="TreeGrafter"/>
</dbReference>
<dbReference type="Proteomes" id="UP000183832">
    <property type="component" value="Unassembled WGS sequence"/>
</dbReference>
<keyword evidence="6" id="KW-1185">Reference proteome</keyword>
<dbReference type="FunFam" id="3.30.70.330:FF:000531">
    <property type="entry name" value="Myelin expression factor 2"/>
    <property type="match status" value="1"/>
</dbReference>
<sequence length="556" mass="60839">MDVDTRGSSPGRERDRSRRSERTGSRFDNNDRDKSRERDNRQESRRIYISNIPYEYRWQDLKDLFRREVGDVAFVELFNDESNKPRGCGIVEFEKAESVPLALDKMNRYDLNGRNLVVKEDFGNERDKYGRVVSKVGGGGGGGGGGSSNYRMNRDRDDDRISFGDARGHGGGNISNLENFNTYGLSVKFLEGLGITGPLHTKVFVANLDYKVDAKKLKQVFKLAGRVVSLELSVDKEGNSRGFAVVEYDHPVEAVQAISLFDRQTLFDRRMTVRLDRVPEKSEGPKLPEGLKGIGIGLGPNGDILRNVALNLPNVQNNPSQNVSANTMNSLNTLNSLSNSLSQLSQQNQPVPAPVAPPNSSLLGPVPNSNSLSGLTSNLAALTNVVGGLGGLGALSNPLLSSAAASLNSLGINLNSGNDVNSAQKQQGSFNAYNTSGGFNSGNSGRVDDMSFGGNQIRNYNTSSNDDYNSRNFGNTGGNSSRKQPSDTIIVRNLPSSWTWQNLRDKFRDVGEVKFAEIRGLDTGVVRFSKEREAEVAIKLMDGSRFDGRLVEIDYF</sequence>
<feature type="region of interest" description="Disordered" evidence="3">
    <location>
        <begin position="429"/>
        <end position="487"/>
    </location>
</feature>
<evidence type="ECO:0000313" key="6">
    <source>
        <dbReference type="Proteomes" id="UP000183832"/>
    </source>
</evidence>
<feature type="domain" description="RRM" evidence="4">
    <location>
        <begin position="201"/>
        <end position="278"/>
    </location>
</feature>
<name>A0A1J1IE31_9DIPT</name>
<feature type="compositionally biased region" description="Basic and acidic residues" evidence="3">
    <location>
        <begin position="11"/>
        <end position="42"/>
    </location>
</feature>
<evidence type="ECO:0000256" key="3">
    <source>
        <dbReference type="SAM" id="MobiDB-lite"/>
    </source>
</evidence>
<dbReference type="InterPro" id="IPR000504">
    <property type="entry name" value="RRM_dom"/>
</dbReference>
<feature type="region of interest" description="Disordered" evidence="3">
    <location>
        <begin position="133"/>
        <end position="154"/>
    </location>
</feature>
<dbReference type="PANTHER" id="PTHR23003:SF3">
    <property type="entry name" value="FI21236P1-RELATED"/>
    <property type="match status" value="1"/>
</dbReference>
<gene>
    <name evidence="5" type="ORF">CLUMA_CG009891</name>
</gene>
<organism evidence="5 6">
    <name type="scientific">Clunio marinus</name>
    <dbReference type="NCBI Taxonomy" id="568069"/>
    <lineage>
        <taxon>Eukaryota</taxon>
        <taxon>Metazoa</taxon>
        <taxon>Ecdysozoa</taxon>
        <taxon>Arthropoda</taxon>
        <taxon>Hexapoda</taxon>
        <taxon>Insecta</taxon>
        <taxon>Pterygota</taxon>
        <taxon>Neoptera</taxon>
        <taxon>Endopterygota</taxon>
        <taxon>Diptera</taxon>
        <taxon>Nematocera</taxon>
        <taxon>Chironomoidea</taxon>
        <taxon>Chironomidae</taxon>
        <taxon>Clunio</taxon>
    </lineage>
</organism>
<feature type="compositionally biased region" description="Low complexity" evidence="3">
    <location>
        <begin position="434"/>
        <end position="445"/>
    </location>
</feature>
<dbReference type="EMBL" id="CVRI01000044">
    <property type="protein sequence ID" value="CRK96705.1"/>
    <property type="molecule type" value="Genomic_DNA"/>
</dbReference>
<dbReference type="PANTHER" id="PTHR23003">
    <property type="entry name" value="RNA RECOGNITION MOTIF RRM DOMAIN CONTAINING PROTEIN"/>
    <property type="match status" value="1"/>
</dbReference>
<feature type="compositionally biased region" description="Gly residues" evidence="3">
    <location>
        <begin position="136"/>
        <end position="147"/>
    </location>
</feature>
<dbReference type="GO" id="GO:0003729">
    <property type="term" value="F:mRNA binding"/>
    <property type="evidence" value="ECO:0007669"/>
    <property type="project" value="TreeGrafter"/>
</dbReference>
<dbReference type="GO" id="GO:1990904">
    <property type="term" value="C:ribonucleoprotein complex"/>
    <property type="evidence" value="ECO:0007669"/>
    <property type="project" value="TreeGrafter"/>
</dbReference>
<dbReference type="SUPFAM" id="SSF54928">
    <property type="entry name" value="RNA-binding domain, RBD"/>
    <property type="match status" value="2"/>
</dbReference>
<dbReference type="FunFam" id="3.30.70.330:FF:000492">
    <property type="entry name" value="Blast:Myelin expression factor 2"/>
    <property type="match status" value="1"/>
</dbReference>
<feature type="compositionally biased region" description="Polar residues" evidence="3">
    <location>
        <begin position="478"/>
        <end position="487"/>
    </location>
</feature>
<accession>A0A1J1IE31</accession>
<dbReference type="Pfam" id="PF00076">
    <property type="entry name" value="RRM_1"/>
    <property type="match status" value="3"/>
</dbReference>
<dbReference type="InterPro" id="IPR035979">
    <property type="entry name" value="RBD_domain_sf"/>
</dbReference>
<dbReference type="InterPro" id="IPR050374">
    <property type="entry name" value="RRT5_SRSF_SR"/>
</dbReference>